<evidence type="ECO:0000313" key="2">
    <source>
        <dbReference type="Proteomes" id="UP000076603"/>
    </source>
</evidence>
<keyword evidence="2" id="KW-1185">Reference proteome</keyword>
<sequence length="121" mass="14181">MYLMGMIFFSNLKLPGRELPDNMLWQIDEREFMTVDDYDTIINKGFTEFQNNFYATKINKNFPKGTCVFETDGTTDIYPITTRSNTPIFFKVGVKNGYVPGFVQLRIRWSLKLHLIQVFTS</sequence>
<dbReference type="Proteomes" id="UP000076603">
    <property type="component" value="Unassembled WGS sequence"/>
</dbReference>
<comment type="caution">
    <text evidence="1">The sequence shown here is derived from an EMBL/GenBank/DDBJ whole genome shotgun (WGS) entry which is preliminary data.</text>
</comment>
<evidence type="ECO:0000313" key="1">
    <source>
        <dbReference type="EMBL" id="KZL91819.1"/>
    </source>
</evidence>
<accession>A0A162SSN9</accession>
<dbReference type="STRING" id="1121326.CLMAG_16250"/>
<dbReference type="EMBL" id="LWAE01000002">
    <property type="protein sequence ID" value="KZL91819.1"/>
    <property type="molecule type" value="Genomic_DNA"/>
</dbReference>
<reference evidence="1 2" key="1">
    <citation type="submission" date="2016-04" db="EMBL/GenBank/DDBJ databases">
        <title>Genome sequence of Clostridium magnum DSM 2767.</title>
        <authorList>
            <person name="Poehlein A."/>
            <person name="Uhlig R."/>
            <person name="Fischer R."/>
            <person name="Bahl H."/>
            <person name="Daniel R."/>
        </authorList>
    </citation>
    <scope>NUCLEOTIDE SEQUENCE [LARGE SCALE GENOMIC DNA]</scope>
    <source>
        <strain evidence="1 2">DSM 2767</strain>
    </source>
</reference>
<organism evidence="1 2">
    <name type="scientific">Clostridium magnum DSM 2767</name>
    <dbReference type="NCBI Taxonomy" id="1121326"/>
    <lineage>
        <taxon>Bacteria</taxon>
        <taxon>Bacillati</taxon>
        <taxon>Bacillota</taxon>
        <taxon>Clostridia</taxon>
        <taxon>Eubacteriales</taxon>
        <taxon>Clostridiaceae</taxon>
        <taxon>Clostridium</taxon>
    </lineage>
</organism>
<protein>
    <submittedName>
        <fullName evidence="1">Uncharacterized protein</fullName>
    </submittedName>
</protein>
<gene>
    <name evidence="1" type="ORF">CLMAG_16250</name>
</gene>
<name>A0A162SSN9_9CLOT</name>
<dbReference type="RefSeq" id="WP_066620609.1">
    <property type="nucleotide sequence ID" value="NZ_FQXL01000022.1"/>
</dbReference>
<dbReference type="AlphaFoldDB" id="A0A162SSN9"/>
<dbReference type="PATRIC" id="fig|1121326.3.peg.1596"/>
<proteinExistence type="predicted"/>